<gene>
    <name evidence="1" type="ORF">JYU14_04640</name>
</gene>
<evidence type="ECO:0000313" key="1">
    <source>
        <dbReference type="EMBL" id="MBN4067352.1"/>
    </source>
</evidence>
<reference evidence="1 2" key="1">
    <citation type="submission" date="2021-02" db="EMBL/GenBank/DDBJ databases">
        <title>Activity-based single-cell genomes from oceanic crustal fluid captures similar information to metagenomic and metatranscriptomic surveys with orders of magnitude less sampling.</title>
        <authorList>
            <person name="D'Angelo T.S."/>
            <person name="Orcutt B.N."/>
        </authorList>
    </citation>
    <scope>NUCLEOTIDE SEQUENCE [LARGE SCALE GENOMIC DNA]</scope>
    <source>
        <strain evidence="1">AH-315-G07</strain>
    </source>
</reference>
<name>A0ABS3ARJ3_9BACT</name>
<evidence type="ECO:0000313" key="2">
    <source>
        <dbReference type="Proteomes" id="UP000722121"/>
    </source>
</evidence>
<accession>A0ABS3ARJ3</accession>
<dbReference type="Pfam" id="PF10116">
    <property type="entry name" value="Host_attach"/>
    <property type="match status" value="1"/>
</dbReference>
<comment type="caution">
    <text evidence="1">The sequence shown here is derived from an EMBL/GenBank/DDBJ whole genome shotgun (WGS) entry which is preliminary data.</text>
</comment>
<dbReference type="Proteomes" id="UP000722121">
    <property type="component" value="Unassembled WGS sequence"/>
</dbReference>
<organism evidence="1 2">
    <name type="scientific">Simkania negevensis</name>
    <dbReference type="NCBI Taxonomy" id="83561"/>
    <lineage>
        <taxon>Bacteria</taxon>
        <taxon>Pseudomonadati</taxon>
        <taxon>Chlamydiota</taxon>
        <taxon>Chlamydiia</taxon>
        <taxon>Parachlamydiales</taxon>
        <taxon>Simkaniaceae</taxon>
        <taxon>Simkania</taxon>
    </lineage>
</organism>
<proteinExistence type="predicted"/>
<dbReference type="EMBL" id="JAFITR010000118">
    <property type="protein sequence ID" value="MBN4067352.1"/>
    <property type="molecule type" value="Genomic_DNA"/>
</dbReference>
<protein>
    <submittedName>
        <fullName evidence="1">Host attachment protein</fullName>
    </submittedName>
</protein>
<sequence length="145" mass="16358">MVKETWVIVANSSQARILKADKGNTLVDIKTLEHPESRLHERMQGDGWLVAGENPAVEQTEPAELTVPSKKQEALHFAKEISDYLNQACHNGHIHRLYLVASPHFLGLLRQNINEATKRFVGKEIPKDATALTNEKIRDYLPPVM</sequence>
<dbReference type="InterPro" id="IPR019291">
    <property type="entry name" value="Host_attachment_protein"/>
</dbReference>
<keyword evidence="2" id="KW-1185">Reference proteome</keyword>